<evidence type="ECO:0000256" key="5">
    <source>
        <dbReference type="ARBA" id="ARBA00022989"/>
    </source>
</evidence>
<evidence type="ECO:0000259" key="9">
    <source>
        <dbReference type="Pfam" id="PF01545"/>
    </source>
</evidence>
<dbReference type="Pfam" id="PF01545">
    <property type="entry name" value="Cation_efflux"/>
    <property type="match status" value="1"/>
</dbReference>
<dbReference type="NCBIfam" id="TIGR01297">
    <property type="entry name" value="CDF"/>
    <property type="match status" value="1"/>
</dbReference>
<dbReference type="InterPro" id="IPR002524">
    <property type="entry name" value="Cation_efflux"/>
</dbReference>
<dbReference type="Gene3D" id="1.20.1510.10">
    <property type="entry name" value="Cation efflux protein transmembrane domain"/>
    <property type="match status" value="1"/>
</dbReference>
<protein>
    <recommendedName>
        <fullName evidence="13">Cation transporter</fullName>
    </recommendedName>
</protein>
<evidence type="ECO:0000256" key="7">
    <source>
        <dbReference type="ARBA" id="ARBA00023136"/>
    </source>
</evidence>
<keyword evidence="7 8" id="KW-0472">Membrane</keyword>
<evidence type="ECO:0000259" key="10">
    <source>
        <dbReference type="Pfam" id="PF16916"/>
    </source>
</evidence>
<dbReference type="SUPFAM" id="SSF160240">
    <property type="entry name" value="Cation efflux protein cytoplasmic domain-like"/>
    <property type="match status" value="1"/>
</dbReference>
<dbReference type="GO" id="GO:0005385">
    <property type="term" value="F:zinc ion transmembrane transporter activity"/>
    <property type="evidence" value="ECO:0007669"/>
    <property type="project" value="TreeGrafter"/>
</dbReference>
<reference evidence="11 12" key="1">
    <citation type="journal article" date="2015" name="Genome Announc.">
        <title>Expanding the biotechnology potential of lactobacilli through comparative genomics of 213 strains and associated genera.</title>
        <authorList>
            <person name="Sun Z."/>
            <person name="Harris H.M."/>
            <person name="McCann A."/>
            <person name="Guo C."/>
            <person name="Argimon S."/>
            <person name="Zhang W."/>
            <person name="Yang X."/>
            <person name="Jeffery I.B."/>
            <person name="Cooney J.C."/>
            <person name="Kagawa T.F."/>
            <person name="Liu W."/>
            <person name="Song Y."/>
            <person name="Salvetti E."/>
            <person name="Wrobel A."/>
            <person name="Rasinkangas P."/>
            <person name="Parkhill J."/>
            <person name="Rea M.C."/>
            <person name="O'Sullivan O."/>
            <person name="Ritari J."/>
            <person name="Douillard F.P."/>
            <person name="Paul Ross R."/>
            <person name="Yang R."/>
            <person name="Briner A.E."/>
            <person name="Felis G.E."/>
            <person name="de Vos W.M."/>
            <person name="Barrangou R."/>
            <person name="Klaenhammer T.R."/>
            <person name="Caufield P.W."/>
            <person name="Cui Y."/>
            <person name="Zhang H."/>
            <person name="O'Toole P.W."/>
        </authorList>
    </citation>
    <scope>NUCLEOTIDE SEQUENCE [LARGE SCALE GENOMIC DNA]</scope>
    <source>
        <strain evidence="11 12">DSM 20593</strain>
    </source>
</reference>
<dbReference type="Proteomes" id="UP000051655">
    <property type="component" value="Unassembled WGS sequence"/>
</dbReference>
<accession>A0A0R2JL69</accession>
<dbReference type="InterPro" id="IPR050681">
    <property type="entry name" value="CDF/SLC30A"/>
</dbReference>
<keyword evidence="12" id="KW-1185">Reference proteome</keyword>
<keyword evidence="3" id="KW-0813">Transport</keyword>
<comment type="subcellular location">
    <subcellularLocation>
        <location evidence="1">Membrane</location>
        <topology evidence="1">Multi-pass membrane protein</topology>
    </subcellularLocation>
</comment>
<evidence type="ECO:0000256" key="6">
    <source>
        <dbReference type="ARBA" id="ARBA00023065"/>
    </source>
</evidence>
<feature type="domain" description="Cation efflux protein cytoplasmic" evidence="10">
    <location>
        <begin position="206"/>
        <end position="278"/>
    </location>
</feature>
<evidence type="ECO:0000256" key="4">
    <source>
        <dbReference type="ARBA" id="ARBA00022692"/>
    </source>
</evidence>
<dbReference type="EMBL" id="JQBP01000001">
    <property type="protein sequence ID" value="KRN75532.1"/>
    <property type="molecule type" value="Genomic_DNA"/>
</dbReference>
<evidence type="ECO:0008006" key="13">
    <source>
        <dbReference type="Google" id="ProtNLM"/>
    </source>
</evidence>
<dbReference type="Gene3D" id="3.30.70.1350">
    <property type="entry name" value="Cation efflux protein, cytoplasmic domain"/>
    <property type="match status" value="1"/>
</dbReference>
<feature type="domain" description="Cation efflux protein transmembrane" evidence="9">
    <location>
        <begin position="12"/>
        <end position="200"/>
    </location>
</feature>
<feature type="transmembrane region" description="Helical" evidence="8">
    <location>
        <begin position="12"/>
        <end position="34"/>
    </location>
</feature>
<dbReference type="PATRIC" id="fig|1616.3.peg.13"/>
<evidence type="ECO:0000256" key="3">
    <source>
        <dbReference type="ARBA" id="ARBA00022448"/>
    </source>
</evidence>
<dbReference type="InterPro" id="IPR058533">
    <property type="entry name" value="Cation_efflux_TM"/>
</dbReference>
<dbReference type="Pfam" id="PF16916">
    <property type="entry name" value="ZT_dimer"/>
    <property type="match status" value="1"/>
</dbReference>
<dbReference type="InterPro" id="IPR027470">
    <property type="entry name" value="Cation_efflux_CTD"/>
</dbReference>
<evidence type="ECO:0000256" key="2">
    <source>
        <dbReference type="ARBA" id="ARBA00008873"/>
    </source>
</evidence>
<feature type="transmembrane region" description="Helical" evidence="8">
    <location>
        <begin position="40"/>
        <end position="60"/>
    </location>
</feature>
<evidence type="ECO:0000313" key="12">
    <source>
        <dbReference type="Proteomes" id="UP000051655"/>
    </source>
</evidence>
<dbReference type="AlphaFoldDB" id="A0A0R2JL69"/>
<keyword evidence="5 8" id="KW-1133">Transmembrane helix</keyword>
<dbReference type="SUPFAM" id="SSF161111">
    <property type="entry name" value="Cation efflux protein transmembrane domain-like"/>
    <property type="match status" value="1"/>
</dbReference>
<feature type="transmembrane region" description="Helical" evidence="8">
    <location>
        <begin position="80"/>
        <end position="99"/>
    </location>
</feature>
<dbReference type="PANTHER" id="PTHR11562">
    <property type="entry name" value="CATION EFFLUX PROTEIN/ ZINC TRANSPORTER"/>
    <property type="match status" value="1"/>
</dbReference>
<dbReference type="InterPro" id="IPR027469">
    <property type="entry name" value="Cation_efflux_TMD_sf"/>
</dbReference>
<evidence type="ECO:0000313" key="11">
    <source>
        <dbReference type="EMBL" id="KRN75532.1"/>
    </source>
</evidence>
<keyword evidence="6" id="KW-0406">Ion transport</keyword>
<dbReference type="PANTHER" id="PTHR11562:SF17">
    <property type="entry name" value="RE54080P-RELATED"/>
    <property type="match status" value="1"/>
</dbReference>
<evidence type="ECO:0000256" key="1">
    <source>
        <dbReference type="ARBA" id="ARBA00004141"/>
    </source>
</evidence>
<gene>
    <name evidence="11" type="ORF">IV73_GL000013</name>
</gene>
<dbReference type="GO" id="GO:0005886">
    <property type="term" value="C:plasma membrane"/>
    <property type="evidence" value="ECO:0007669"/>
    <property type="project" value="TreeGrafter"/>
</dbReference>
<dbReference type="InterPro" id="IPR036837">
    <property type="entry name" value="Cation_efflux_CTD_sf"/>
</dbReference>
<dbReference type="OrthoDB" id="9809646at2"/>
<feature type="transmembrane region" description="Helical" evidence="8">
    <location>
        <begin position="111"/>
        <end position="131"/>
    </location>
</feature>
<sequence length="291" mass="32041">MQGKTTNRRYSIATLMNMIITITELVGGMLAGSLALVSDAVHNFTDVISLVIAWVAQLIIGQQENAEKTFGYRRAQVLGAFVNALFLIIVMAFLIVEAVKGFVNPQPIKGTVMLAIAIIGLVANLVTGLMLMGGEHNINQKAALLHILGDTLSSMGVIFAAVMIYFFNWLWLDPTITLCVACYILYETWPVLVTATNILMEANASVDLNDIAQVVEQCPYVRGVHHVHVWQIDEEHLAVSLHVTMENQALSDVETSMHAMQKMLGQKYPGMHVTIQPEIDHLDQGLVKNES</sequence>
<organism evidence="11 12">
    <name type="scientific">Weissella kandleri</name>
    <dbReference type="NCBI Taxonomy" id="1616"/>
    <lineage>
        <taxon>Bacteria</taxon>
        <taxon>Bacillati</taxon>
        <taxon>Bacillota</taxon>
        <taxon>Bacilli</taxon>
        <taxon>Lactobacillales</taxon>
        <taxon>Lactobacillaceae</taxon>
        <taxon>Weissella</taxon>
    </lineage>
</organism>
<evidence type="ECO:0000256" key="8">
    <source>
        <dbReference type="SAM" id="Phobius"/>
    </source>
</evidence>
<dbReference type="RefSeq" id="WP_057753168.1">
    <property type="nucleotide sequence ID" value="NZ_JQBP01000001.1"/>
</dbReference>
<comment type="caution">
    <text evidence="11">The sequence shown here is derived from an EMBL/GenBank/DDBJ whole genome shotgun (WGS) entry which is preliminary data.</text>
</comment>
<comment type="similarity">
    <text evidence="2">Belongs to the cation diffusion facilitator (CDF) transporter (TC 2.A.4) family. SLC30A subfamily.</text>
</comment>
<proteinExistence type="inferred from homology"/>
<name>A0A0R2JL69_9LACO</name>
<keyword evidence="4 8" id="KW-0812">Transmembrane</keyword>
<dbReference type="STRING" id="1616.IV73_GL000013"/>
<feature type="transmembrane region" description="Helical" evidence="8">
    <location>
        <begin position="143"/>
        <end position="172"/>
    </location>
</feature>